<dbReference type="InterPro" id="IPR001128">
    <property type="entry name" value="Cyt_P450"/>
</dbReference>
<organism evidence="3 4">
    <name type="scientific">Micromonospora parastrephiae</name>
    <dbReference type="NCBI Taxonomy" id="2806101"/>
    <lineage>
        <taxon>Bacteria</taxon>
        <taxon>Bacillati</taxon>
        <taxon>Actinomycetota</taxon>
        <taxon>Actinomycetes</taxon>
        <taxon>Micromonosporales</taxon>
        <taxon>Micromonosporaceae</taxon>
        <taxon>Micromonospora</taxon>
    </lineage>
</organism>
<name>A0ABS1XQ68_9ACTN</name>
<dbReference type="Proteomes" id="UP000601027">
    <property type="component" value="Unassembled WGS sequence"/>
</dbReference>
<keyword evidence="2" id="KW-0479">Metal-binding</keyword>
<evidence type="ECO:0000256" key="1">
    <source>
        <dbReference type="ARBA" id="ARBA00010617"/>
    </source>
</evidence>
<dbReference type="PRINTS" id="PR00385">
    <property type="entry name" value="P450"/>
</dbReference>
<evidence type="ECO:0000313" key="3">
    <source>
        <dbReference type="EMBL" id="MBM0231405.1"/>
    </source>
</evidence>
<dbReference type="PANTHER" id="PTHR46696">
    <property type="entry name" value="P450, PUTATIVE (EUROFUNG)-RELATED"/>
    <property type="match status" value="1"/>
</dbReference>
<keyword evidence="2" id="KW-0408">Iron</keyword>
<proteinExistence type="inferred from homology"/>
<keyword evidence="2" id="KW-0560">Oxidoreductase</keyword>
<keyword evidence="4" id="KW-1185">Reference proteome</keyword>
<evidence type="ECO:0000256" key="2">
    <source>
        <dbReference type="RuleBase" id="RU000461"/>
    </source>
</evidence>
<sequence>MRLLSGRRGWVVLRYAEGRQLLTDRRISKDLARPDFPALVPAPVDDGSESIFQDGEFISMDPPQHTFYRRMLISEFSVRRVDQMRPRILGIVDSTIDTMLSGKPAGDLVEKFGLPVPSMVVCQLLGVPYADHGLFNELTWRMARITTDVAEGTAAIAELREYLEGLVTRSEREPGDDLIGRLVRSRRATGELSHEALTGMVALLLFAGYETVANMIPLGVLTLLRQPATLAELRADPGLWPRAVEELLRYHSVVDWAAGDRMALEDIEVAGQVIRAGDAVVVLNAAVNRDERFFERPDEFDIHRPSNQHLAFGYGVHQCIGHNLARAELQIAYRRLFERLPDLRITADVDDLNAKYDGSIFGLYDLPVAW</sequence>
<keyword evidence="2" id="KW-0503">Monooxygenase</keyword>
<dbReference type="CDD" id="cd11030">
    <property type="entry name" value="CYP105-like"/>
    <property type="match status" value="1"/>
</dbReference>
<dbReference type="PRINTS" id="PR00359">
    <property type="entry name" value="BP450"/>
</dbReference>
<keyword evidence="2" id="KW-0349">Heme</keyword>
<evidence type="ECO:0000313" key="4">
    <source>
        <dbReference type="Proteomes" id="UP000601027"/>
    </source>
</evidence>
<dbReference type="InterPro" id="IPR017972">
    <property type="entry name" value="Cyt_P450_CS"/>
</dbReference>
<dbReference type="EMBL" id="JAEVHM010000015">
    <property type="protein sequence ID" value="MBM0231405.1"/>
    <property type="molecule type" value="Genomic_DNA"/>
</dbReference>
<dbReference type="PANTHER" id="PTHR46696:SF1">
    <property type="entry name" value="CYTOCHROME P450 YJIB-RELATED"/>
    <property type="match status" value="1"/>
</dbReference>
<dbReference type="InterPro" id="IPR002397">
    <property type="entry name" value="Cyt_P450_B"/>
</dbReference>
<comment type="caution">
    <text evidence="3">The sequence shown here is derived from an EMBL/GenBank/DDBJ whole genome shotgun (WGS) entry which is preliminary data.</text>
</comment>
<dbReference type="InterPro" id="IPR036396">
    <property type="entry name" value="Cyt_P450_sf"/>
</dbReference>
<protein>
    <submittedName>
        <fullName evidence="3">Cytochrome P450</fullName>
    </submittedName>
</protein>
<dbReference type="Gene3D" id="1.10.630.10">
    <property type="entry name" value="Cytochrome P450"/>
    <property type="match status" value="1"/>
</dbReference>
<gene>
    <name evidence="3" type="ORF">JNW91_05710</name>
</gene>
<dbReference type="PROSITE" id="PS00086">
    <property type="entry name" value="CYTOCHROME_P450"/>
    <property type="match status" value="1"/>
</dbReference>
<dbReference type="Pfam" id="PF00067">
    <property type="entry name" value="p450"/>
    <property type="match status" value="1"/>
</dbReference>
<accession>A0ABS1XQ68</accession>
<dbReference type="SUPFAM" id="SSF48264">
    <property type="entry name" value="Cytochrome P450"/>
    <property type="match status" value="1"/>
</dbReference>
<dbReference type="RefSeq" id="WP_203173878.1">
    <property type="nucleotide sequence ID" value="NZ_JAEVHM010000015.1"/>
</dbReference>
<comment type="similarity">
    <text evidence="1 2">Belongs to the cytochrome P450 family.</text>
</comment>
<reference evidence="3 4" key="1">
    <citation type="submission" date="2021-01" db="EMBL/GenBank/DDBJ databases">
        <title>Draft genome sequence of Micromonospora sp. strain STR1_7.</title>
        <authorList>
            <person name="Karlyshev A."/>
            <person name="Jawad R."/>
        </authorList>
    </citation>
    <scope>NUCLEOTIDE SEQUENCE [LARGE SCALE GENOMIC DNA]</scope>
    <source>
        <strain evidence="3 4">STR1-7</strain>
    </source>
</reference>